<keyword evidence="3" id="KW-1185">Reference proteome</keyword>
<name>A0AAE1JYB8_9FABA</name>
<comment type="caution">
    <text evidence="2">The sequence shown here is derived from an EMBL/GenBank/DDBJ whole genome shotgun (WGS) entry which is preliminary data.</text>
</comment>
<accession>A0AAE1JYB8</accession>
<proteinExistence type="predicted"/>
<protein>
    <submittedName>
        <fullName evidence="2">Uncharacterized protein</fullName>
    </submittedName>
</protein>
<evidence type="ECO:0000313" key="3">
    <source>
        <dbReference type="Proteomes" id="UP001293593"/>
    </source>
</evidence>
<gene>
    <name evidence="2" type="ORF">QN277_014773</name>
</gene>
<sequence>MIGGIDLPNGLDSDGENSRSKLSKPNFDRGRENLEEKLGYPVKGVYFLKNSEDVDDGILLKRSKVGPSCVQELTLSYLCGKEIPSKSLLSSLERVGGKGKEVIILEDSNQGGKWVEQDFLNLSETRENSSKQSDEDVEREMKDKKLKQV</sequence>
<feature type="region of interest" description="Disordered" evidence="1">
    <location>
        <begin position="1"/>
        <end position="30"/>
    </location>
</feature>
<feature type="compositionally biased region" description="Basic and acidic residues" evidence="1">
    <location>
        <begin position="125"/>
        <end position="143"/>
    </location>
</feature>
<dbReference type="EMBL" id="JAWXYG010000003">
    <property type="protein sequence ID" value="KAK4276647.1"/>
    <property type="molecule type" value="Genomic_DNA"/>
</dbReference>
<evidence type="ECO:0000313" key="2">
    <source>
        <dbReference type="EMBL" id="KAK4276647.1"/>
    </source>
</evidence>
<feature type="region of interest" description="Disordered" evidence="1">
    <location>
        <begin position="125"/>
        <end position="149"/>
    </location>
</feature>
<evidence type="ECO:0000256" key="1">
    <source>
        <dbReference type="SAM" id="MobiDB-lite"/>
    </source>
</evidence>
<dbReference type="AlphaFoldDB" id="A0AAE1JYB8"/>
<reference evidence="2" key="1">
    <citation type="submission" date="2023-10" db="EMBL/GenBank/DDBJ databases">
        <title>Chromosome-level genome of the transformable northern wattle, Acacia crassicarpa.</title>
        <authorList>
            <person name="Massaro I."/>
            <person name="Sinha N.R."/>
            <person name="Poethig S."/>
            <person name="Leichty A.R."/>
        </authorList>
    </citation>
    <scope>NUCLEOTIDE SEQUENCE</scope>
    <source>
        <strain evidence="2">Acra3RX</strain>
        <tissue evidence="2">Leaf</tissue>
    </source>
</reference>
<organism evidence="2 3">
    <name type="scientific">Acacia crassicarpa</name>
    <name type="common">northern wattle</name>
    <dbReference type="NCBI Taxonomy" id="499986"/>
    <lineage>
        <taxon>Eukaryota</taxon>
        <taxon>Viridiplantae</taxon>
        <taxon>Streptophyta</taxon>
        <taxon>Embryophyta</taxon>
        <taxon>Tracheophyta</taxon>
        <taxon>Spermatophyta</taxon>
        <taxon>Magnoliopsida</taxon>
        <taxon>eudicotyledons</taxon>
        <taxon>Gunneridae</taxon>
        <taxon>Pentapetalae</taxon>
        <taxon>rosids</taxon>
        <taxon>fabids</taxon>
        <taxon>Fabales</taxon>
        <taxon>Fabaceae</taxon>
        <taxon>Caesalpinioideae</taxon>
        <taxon>mimosoid clade</taxon>
        <taxon>Acacieae</taxon>
        <taxon>Acacia</taxon>
    </lineage>
</organism>
<dbReference type="Proteomes" id="UP001293593">
    <property type="component" value="Unassembled WGS sequence"/>
</dbReference>